<evidence type="ECO:0000313" key="11">
    <source>
        <dbReference type="Proteomes" id="UP000030853"/>
    </source>
</evidence>
<dbReference type="RefSeq" id="WP_039336616.1">
    <property type="nucleotide sequence ID" value="NZ_JTJJ01000130.1"/>
</dbReference>
<accession>A0A0B1QXB9</accession>
<dbReference type="HAMAP" id="MF_00835">
    <property type="entry name" value="BioC"/>
    <property type="match status" value="1"/>
</dbReference>
<comment type="similarity">
    <text evidence="8">Belongs to the methyltransferase superfamily.</text>
</comment>
<evidence type="ECO:0000256" key="5">
    <source>
        <dbReference type="ARBA" id="ARBA00022679"/>
    </source>
</evidence>
<dbReference type="PANTHER" id="PTHR43591">
    <property type="entry name" value="METHYLTRANSFERASE"/>
    <property type="match status" value="1"/>
</dbReference>
<organism evidence="10 11">
    <name type="scientific">Pantoea rodasii</name>
    <dbReference type="NCBI Taxonomy" id="1076549"/>
    <lineage>
        <taxon>Bacteria</taxon>
        <taxon>Pseudomonadati</taxon>
        <taxon>Pseudomonadota</taxon>
        <taxon>Gammaproteobacteria</taxon>
        <taxon>Enterobacterales</taxon>
        <taxon>Erwiniaceae</taxon>
        <taxon>Pantoea</taxon>
    </lineage>
</organism>
<dbReference type="Gene3D" id="3.40.50.150">
    <property type="entry name" value="Vaccinia Virus protein VP39"/>
    <property type="match status" value="1"/>
</dbReference>
<protein>
    <recommendedName>
        <fullName evidence="3 8">Malonyl-[acyl-carrier protein] O-methyltransferase</fullName>
        <shortName evidence="8">Malonyl-ACP O-methyltransferase</shortName>
        <ecNumber evidence="3 8">2.1.1.197</ecNumber>
    </recommendedName>
    <alternativeName>
        <fullName evidence="8">Biotin synthesis protein BioC</fullName>
    </alternativeName>
</protein>
<proteinExistence type="inferred from homology"/>
<dbReference type="CDD" id="cd02440">
    <property type="entry name" value="AdoMet_MTases"/>
    <property type="match status" value="1"/>
</dbReference>
<keyword evidence="7 8" id="KW-0093">Biotin biosynthesis</keyword>
<dbReference type="InterPro" id="IPR013216">
    <property type="entry name" value="Methyltransf_11"/>
</dbReference>
<evidence type="ECO:0000256" key="2">
    <source>
        <dbReference type="ARBA" id="ARBA00004746"/>
    </source>
</evidence>
<dbReference type="UniPathway" id="UPA00078"/>
<sequence length="251" mass="27755">MTLQVNKQAVAQAFGRAAQHYEQHAELQRQSGDALLALAPAGFGPHLLDAGCGTGWYSRYWRDRGRTLTALDLSASMLDAARTQHSAQHYVQGDIDELPLPDNSVDGVWSNLAVQWSSDLRLALQQFLRVTRPGGAVLFSTLLDGSLHEVHQAWAQLDGRIHANRFLNEAQLTSACAGLPLHAQQQMITLHFPTALSAMRSLKGIGATHLHEGRGTGVLTRKQLTQLEQCWPQDERGYRLSYHLMYGVLSK</sequence>
<evidence type="ECO:0000256" key="6">
    <source>
        <dbReference type="ARBA" id="ARBA00022691"/>
    </source>
</evidence>
<dbReference type="InterPro" id="IPR011814">
    <property type="entry name" value="BioC"/>
</dbReference>
<evidence type="ECO:0000256" key="4">
    <source>
        <dbReference type="ARBA" id="ARBA00022603"/>
    </source>
</evidence>
<comment type="caution">
    <text evidence="10">The sequence shown here is derived from an EMBL/GenBank/DDBJ whole genome shotgun (WGS) entry which is preliminary data.</text>
</comment>
<dbReference type="NCBIfam" id="NF007610">
    <property type="entry name" value="PRK10258.1"/>
    <property type="match status" value="1"/>
</dbReference>
<name>A0A0B1QXB9_9GAMM</name>
<reference evidence="10 11" key="1">
    <citation type="submission" date="2014-11" db="EMBL/GenBank/DDBJ databases">
        <title>Genome sequencing of Pantoea rodasii ND03.</title>
        <authorList>
            <person name="Muhamad Yunos N.Y."/>
            <person name="Chan K.-G."/>
        </authorList>
    </citation>
    <scope>NUCLEOTIDE SEQUENCE [LARGE SCALE GENOMIC DNA]</scope>
    <source>
        <strain evidence="10 11">ND03</strain>
    </source>
</reference>
<dbReference type="EC" id="2.1.1.197" evidence="3 8"/>
<dbReference type="GO" id="GO:0009102">
    <property type="term" value="P:biotin biosynthetic process"/>
    <property type="evidence" value="ECO:0007669"/>
    <property type="project" value="UniProtKB-UniRule"/>
</dbReference>
<keyword evidence="5 8" id="KW-0808">Transferase</keyword>
<dbReference type="Pfam" id="PF08241">
    <property type="entry name" value="Methyltransf_11"/>
    <property type="match status" value="1"/>
</dbReference>
<evidence type="ECO:0000256" key="3">
    <source>
        <dbReference type="ARBA" id="ARBA00012327"/>
    </source>
</evidence>
<evidence type="ECO:0000256" key="7">
    <source>
        <dbReference type="ARBA" id="ARBA00022756"/>
    </source>
</evidence>
<evidence type="ECO:0000256" key="8">
    <source>
        <dbReference type="HAMAP-Rule" id="MF_00835"/>
    </source>
</evidence>
<dbReference type="GO" id="GO:0032259">
    <property type="term" value="P:methylation"/>
    <property type="evidence" value="ECO:0007669"/>
    <property type="project" value="UniProtKB-KW"/>
</dbReference>
<feature type="domain" description="Methyltransferase type 11" evidence="9">
    <location>
        <begin position="48"/>
        <end position="139"/>
    </location>
</feature>
<keyword evidence="4 8" id="KW-0489">Methyltransferase</keyword>
<evidence type="ECO:0000256" key="1">
    <source>
        <dbReference type="ARBA" id="ARBA00000852"/>
    </source>
</evidence>
<comment type="function">
    <text evidence="8">Converts the free carboxyl group of a malonyl-thioester to its methyl ester by transfer of a methyl group from S-adenosyl-L-methionine (SAM). It allows to synthesize pimeloyl-ACP via the fatty acid synthetic pathway.</text>
</comment>
<dbReference type="GO" id="GO:0010340">
    <property type="term" value="F:carboxyl-O-methyltransferase activity"/>
    <property type="evidence" value="ECO:0007669"/>
    <property type="project" value="UniProtKB-UniRule"/>
</dbReference>
<dbReference type="AlphaFoldDB" id="A0A0B1QXB9"/>
<gene>
    <name evidence="8" type="primary">bioC</name>
    <name evidence="10" type="ORF">QU24_24580</name>
</gene>
<comment type="catalytic activity">
    <reaction evidence="1 8">
        <text>malonyl-[ACP] + S-adenosyl-L-methionine = malonyl-[ACP] methyl ester + S-adenosyl-L-homocysteine</text>
        <dbReference type="Rhea" id="RHEA:17105"/>
        <dbReference type="Rhea" id="RHEA-COMP:9623"/>
        <dbReference type="Rhea" id="RHEA-COMP:9954"/>
        <dbReference type="ChEBI" id="CHEBI:57856"/>
        <dbReference type="ChEBI" id="CHEBI:59789"/>
        <dbReference type="ChEBI" id="CHEBI:78449"/>
        <dbReference type="ChEBI" id="CHEBI:78845"/>
        <dbReference type="EC" id="2.1.1.197"/>
    </reaction>
</comment>
<evidence type="ECO:0000313" key="10">
    <source>
        <dbReference type="EMBL" id="KHJ65443.1"/>
    </source>
</evidence>
<dbReference type="EMBL" id="JTJJ01000130">
    <property type="protein sequence ID" value="KHJ65443.1"/>
    <property type="molecule type" value="Genomic_DNA"/>
</dbReference>
<dbReference type="InterPro" id="IPR029063">
    <property type="entry name" value="SAM-dependent_MTases_sf"/>
</dbReference>
<dbReference type="GO" id="GO:0008757">
    <property type="term" value="F:S-adenosylmethionine-dependent methyltransferase activity"/>
    <property type="evidence" value="ECO:0007669"/>
    <property type="project" value="InterPro"/>
</dbReference>
<dbReference type="SUPFAM" id="SSF53335">
    <property type="entry name" value="S-adenosyl-L-methionine-dependent methyltransferases"/>
    <property type="match status" value="1"/>
</dbReference>
<comment type="pathway">
    <text evidence="2 8">Cofactor biosynthesis; biotin biosynthesis.</text>
</comment>
<evidence type="ECO:0000259" key="9">
    <source>
        <dbReference type="Pfam" id="PF08241"/>
    </source>
</evidence>
<dbReference type="Proteomes" id="UP000030853">
    <property type="component" value="Unassembled WGS sequence"/>
</dbReference>
<dbReference type="NCBIfam" id="TIGR02072">
    <property type="entry name" value="BioC"/>
    <property type="match status" value="1"/>
</dbReference>
<dbReference type="GO" id="GO:0102130">
    <property type="term" value="F:malonyl-CoA methyltransferase activity"/>
    <property type="evidence" value="ECO:0007669"/>
    <property type="project" value="UniProtKB-EC"/>
</dbReference>
<keyword evidence="6 8" id="KW-0949">S-adenosyl-L-methionine</keyword>